<sequence length="365" mass="41680">LDLIQVNGCYLNKEENEFLEFVRNEIEIFLERSSKSSAVFLVFPCLQPKKRFLIHELVSQSYFNALTTFSIGQNQTRRPLVHLKSFPSNNLAMSKNDLESSVPNDAFQTKNDSKVRKKPKHPDQLLYRPPSRQKNATSKPISPSKNELASASDSFQQEETNNIADNWESLYIDNAEIADNLNDHFGIDSIKPEMVMRTSSDIDKICDKIYDFRLADHLDETAHILEAYGFDSDLSAQNIVSCLSFDFRNFELVWVDDTHCLIVFPTVAVACEALKKTYPILKLRPLSQATKESKSKAKVAMKSATRKLRPETSALTARRMVIGALGIKVNLDKDRAKIEQEKLRLAKERKKSMKQAKNIWDDDNI</sequence>
<proteinExistence type="predicted"/>
<feature type="non-terminal residue" evidence="3">
    <location>
        <position position="1"/>
    </location>
</feature>
<keyword evidence="1" id="KW-0175">Coiled coil</keyword>
<dbReference type="Pfam" id="PF01424">
    <property type="entry name" value="R3H"/>
    <property type="match status" value="1"/>
</dbReference>
<dbReference type="Gene3D" id="3.30.1370.50">
    <property type="entry name" value="R3H-like domain"/>
    <property type="match status" value="1"/>
</dbReference>
<organism evidence="3 4">
    <name type="scientific">Sarcoptes scabiei</name>
    <name type="common">Itch mite</name>
    <name type="synonym">Acarus scabiei</name>
    <dbReference type="NCBI Taxonomy" id="52283"/>
    <lineage>
        <taxon>Eukaryota</taxon>
        <taxon>Metazoa</taxon>
        <taxon>Ecdysozoa</taxon>
        <taxon>Arthropoda</taxon>
        <taxon>Chelicerata</taxon>
        <taxon>Arachnida</taxon>
        <taxon>Acari</taxon>
        <taxon>Acariformes</taxon>
        <taxon>Sarcoptiformes</taxon>
        <taxon>Astigmata</taxon>
        <taxon>Psoroptidia</taxon>
        <taxon>Sarcoptoidea</taxon>
        <taxon>Sarcoptidae</taxon>
        <taxon>Sarcoptinae</taxon>
        <taxon>Sarcoptes</taxon>
    </lineage>
</organism>
<dbReference type="InterPro" id="IPR036867">
    <property type="entry name" value="R3H_dom_sf"/>
</dbReference>
<dbReference type="EMBL" id="JXLN01013515">
    <property type="protein sequence ID" value="KPM09410.1"/>
    <property type="molecule type" value="Genomic_DNA"/>
</dbReference>
<name>A0A132AG34_SARSC</name>
<feature type="compositionally biased region" description="Polar residues" evidence="2">
    <location>
        <begin position="132"/>
        <end position="157"/>
    </location>
</feature>
<dbReference type="AlphaFoldDB" id="A0A132AG34"/>
<gene>
    <name evidence="3" type="ORF">QR98_0079450</name>
</gene>
<dbReference type="GO" id="GO:0003676">
    <property type="term" value="F:nucleic acid binding"/>
    <property type="evidence" value="ECO:0007669"/>
    <property type="project" value="UniProtKB-UniRule"/>
</dbReference>
<dbReference type="InterPro" id="IPR001374">
    <property type="entry name" value="R3H_dom"/>
</dbReference>
<evidence type="ECO:0000313" key="4">
    <source>
        <dbReference type="Proteomes" id="UP000616769"/>
    </source>
</evidence>
<accession>A0A132AG34</accession>
<comment type="caution">
    <text evidence="3">The sequence shown here is derived from an EMBL/GenBank/DDBJ whole genome shotgun (WGS) entry which is preliminary data.</text>
</comment>
<protein>
    <submittedName>
        <fullName evidence="3">Uncharacterized protein</fullName>
    </submittedName>
</protein>
<dbReference type="VEuPathDB" id="VectorBase:SSCA007707"/>
<dbReference type="PANTHER" id="PTHR21678">
    <property type="entry name" value="GROWTH INHIBITION AND DIFFERENTIATION RELATED PROTEIN 88"/>
    <property type="match status" value="1"/>
</dbReference>
<evidence type="ECO:0000313" key="3">
    <source>
        <dbReference type="EMBL" id="KPM09410.1"/>
    </source>
</evidence>
<evidence type="ECO:0000256" key="1">
    <source>
        <dbReference type="SAM" id="Coils"/>
    </source>
</evidence>
<dbReference type="InterPro" id="IPR039884">
    <property type="entry name" value="R3HC1/R3HCL"/>
</dbReference>
<evidence type="ECO:0000256" key="2">
    <source>
        <dbReference type="SAM" id="MobiDB-lite"/>
    </source>
</evidence>
<dbReference type="PANTHER" id="PTHR21678:SF0">
    <property type="entry name" value="C3H1-TYPE DOMAIN-CONTAINING PROTEIN"/>
    <property type="match status" value="1"/>
</dbReference>
<dbReference type="PROSITE" id="PS51061">
    <property type="entry name" value="R3H"/>
    <property type="match status" value="1"/>
</dbReference>
<reference evidence="3 4" key="1">
    <citation type="journal article" date="2015" name="Parasit. Vectors">
        <title>Draft genome of the scabies mite.</title>
        <authorList>
            <person name="Rider S.D.Jr."/>
            <person name="Morgan M.S."/>
            <person name="Arlian L.G."/>
        </authorList>
    </citation>
    <scope>NUCLEOTIDE SEQUENCE [LARGE SCALE GENOMIC DNA]</scope>
    <source>
        <strain evidence="3">Arlian Lab</strain>
    </source>
</reference>
<feature type="coiled-coil region" evidence="1">
    <location>
        <begin position="328"/>
        <end position="356"/>
    </location>
</feature>
<feature type="region of interest" description="Disordered" evidence="2">
    <location>
        <begin position="94"/>
        <end position="157"/>
    </location>
</feature>
<dbReference type="Proteomes" id="UP000616769">
    <property type="component" value="Unassembled WGS sequence"/>
</dbReference>
<feature type="compositionally biased region" description="Polar residues" evidence="2">
    <location>
        <begin position="94"/>
        <end position="110"/>
    </location>
</feature>